<sequence>MNIECRGDRIQLHKIQHGYDNVCLIKGWRLMGSTVQQGTPELVILQLSASWFATARHAPTSTRTGLQVIGMPSMQRPDASLTLTHLKTELINNWVSTR</sequence>
<name>A0A3M7P0P2_BRAPC</name>
<accession>A0A3M7P0P2</accession>
<proteinExistence type="predicted"/>
<comment type="caution">
    <text evidence="1">The sequence shown here is derived from an EMBL/GenBank/DDBJ whole genome shotgun (WGS) entry which is preliminary data.</text>
</comment>
<evidence type="ECO:0000313" key="1">
    <source>
        <dbReference type="EMBL" id="RMZ92772.1"/>
    </source>
</evidence>
<evidence type="ECO:0000313" key="2">
    <source>
        <dbReference type="Proteomes" id="UP000276133"/>
    </source>
</evidence>
<dbReference type="EMBL" id="REGN01014320">
    <property type="protein sequence ID" value="RMZ92772.1"/>
    <property type="molecule type" value="Genomic_DNA"/>
</dbReference>
<organism evidence="1 2">
    <name type="scientific">Brachionus plicatilis</name>
    <name type="common">Marine rotifer</name>
    <name type="synonym">Brachionus muelleri</name>
    <dbReference type="NCBI Taxonomy" id="10195"/>
    <lineage>
        <taxon>Eukaryota</taxon>
        <taxon>Metazoa</taxon>
        <taxon>Spiralia</taxon>
        <taxon>Gnathifera</taxon>
        <taxon>Rotifera</taxon>
        <taxon>Eurotatoria</taxon>
        <taxon>Monogononta</taxon>
        <taxon>Pseudotrocha</taxon>
        <taxon>Ploima</taxon>
        <taxon>Brachionidae</taxon>
        <taxon>Brachionus</taxon>
    </lineage>
</organism>
<gene>
    <name evidence="1" type="ORF">BpHYR1_009707</name>
</gene>
<reference evidence="1 2" key="1">
    <citation type="journal article" date="2018" name="Sci. Rep.">
        <title>Genomic signatures of local adaptation to the degree of environmental predictability in rotifers.</title>
        <authorList>
            <person name="Franch-Gras L."/>
            <person name="Hahn C."/>
            <person name="Garcia-Roger E.M."/>
            <person name="Carmona M.J."/>
            <person name="Serra M."/>
            <person name="Gomez A."/>
        </authorList>
    </citation>
    <scope>NUCLEOTIDE SEQUENCE [LARGE SCALE GENOMIC DNA]</scope>
    <source>
        <strain evidence="1">HYR1</strain>
    </source>
</reference>
<keyword evidence="2" id="KW-1185">Reference proteome</keyword>
<dbReference type="AlphaFoldDB" id="A0A3M7P0P2"/>
<protein>
    <submittedName>
        <fullName evidence="1">Uncharacterized protein</fullName>
    </submittedName>
</protein>
<dbReference type="Proteomes" id="UP000276133">
    <property type="component" value="Unassembled WGS sequence"/>
</dbReference>